<gene>
    <name evidence="1" type="ORF">LCNDFJBK_00004</name>
</gene>
<dbReference type="Gene3D" id="1.20.1440.60">
    <property type="entry name" value="23S rRNA-intervening sequence"/>
    <property type="match status" value="1"/>
</dbReference>
<protein>
    <recommendedName>
        <fullName evidence="2">Four helix bundle protein</fullName>
    </recommendedName>
</protein>
<organism evidence="1">
    <name type="scientific">Candidatus Methanophagaceae archaeon ANME-1 ERB6</name>
    <dbReference type="NCBI Taxonomy" id="2759912"/>
    <lineage>
        <taxon>Archaea</taxon>
        <taxon>Methanobacteriati</taxon>
        <taxon>Methanobacteriota</taxon>
        <taxon>Stenosarchaea group</taxon>
        <taxon>Methanomicrobia</taxon>
        <taxon>Candidatus Methanophagales</taxon>
        <taxon>Candidatus Methanophagaceae</taxon>
    </lineage>
</organism>
<evidence type="ECO:0000313" key="1">
    <source>
        <dbReference type="EMBL" id="QNO51918.1"/>
    </source>
</evidence>
<accession>A0A7G9YV84</accession>
<sequence>MKSFKELKVWQKGIELVAIVYKITASFPEEEKYSNSQNLVDFKQLNAKCEVQNAKCKLKFQTST</sequence>
<dbReference type="AlphaFoldDB" id="A0A7G9YV84"/>
<dbReference type="EMBL" id="MT631489">
    <property type="protein sequence ID" value="QNO51918.1"/>
    <property type="molecule type" value="Genomic_DNA"/>
</dbReference>
<dbReference type="SUPFAM" id="SSF158446">
    <property type="entry name" value="IVS-encoded protein-like"/>
    <property type="match status" value="1"/>
</dbReference>
<dbReference type="InterPro" id="IPR036583">
    <property type="entry name" value="23S_rRNA_IVS_sf"/>
</dbReference>
<name>A0A7G9YV84_9EURY</name>
<evidence type="ECO:0008006" key="2">
    <source>
        <dbReference type="Google" id="ProtNLM"/>
    </source>
</evidence>
<proteinExistence type="predicted"/>
<reference evidence="1" key="1">
    <citation type="submission" date="2020-06" db="EMBL/GenBank/DDBJ databases">
        <title>Unique genomic features of the anaerobic methanotrophic archaea.</title>
        <authorList>
            <person name="Chadwick G.L."/>
            <person name="Skennerton C.T."/>
            <person name="Laso-Perez R."/>
            <person name="Leu A.O."/>
            <person name="Speth D.R."/>
            <person name="Yu H."/>
            <person name="Morgan-Lang C."/>
            <person name="Hatzenpichler R."/>
            <person name="Goudeau D."/>
            <person name="Malmstrom R."/>
            <person name="Brazelton W.J."/>
            <person name="Woyke T."/>
            <person name="Hallam S.J."/>
            <person name="Tyson G.W."/>
            <person name="Wegener G."/>
            <person name="Boetius A."/>
            <person name="Orphan V."/>
        </authorList>
    </citation>
    <scope>NUCLEOTIDE SEQUENCE</scope>
</reference>